<keyword evidence="2" id="KW-1185">Reference proteome</keyword>
<evidence type="ECO:0000313" key="2">
    <source>
        <dbReference type="Proteomes" id="UP000179524"/>
    </source>
</evidence>
<dbReference type="RefSeq" id="WP_071310483.1">
    <property type="nucleotide sequence ID" value="NZ_MLQR01000036.1"/>
</dbReference>
<dbReference type="EMBL" id="MLQR01000036">
    <property type="protein sequence ID" value="OIJ11803.1"/>
    <property type="molecule type" value="Genomic_DNA"/>
</dbReference>
<dbReference type="Proteomes" id="UP000179524">
    <property type="component" value="Unassembled WGS sequence"/>
</dbReference>
<reference evidence="1 2" key="1">
    <citation type="submission" date="2016-10" db="EMBL/GenBank/DDBJ databases">
        <title>Draft genome sequences of four alkaliphilic bacteria belonging to the Anaerobacillus genus.</title>
        <authorList>
            <person name="Bassil N.M."/>
            <person name="Lloyd J.R."/>
        </authorList>
    </citation>
    <scope>NUCLEOTIDE SEQUENCE [LARGE SCALE GENOMIC DNA]</scope>
    <source>
        <strain evidence="1 2">DSM 18345</strain>
    </source>
</reference>
<name>A0A1S2LI89_9BACI</name>
<dbReference type="OrthoDB" id="2967123at2"/>
<organism evidence="1 2">
    <name type="scientific">Anaerobacillus alkalilacustris</name>
    <dbReference type="NCBI Taxonomy" id="393763"/>
    <lineage>
        <taxon>Bacteria</taxon>
        <taxon>Bacillati</taxon>
        <taxon>Bacillota</taxon>
        <taxon>Bacilli</taxon>
        <taxon>Bacillales</taxon>
        <taxon>Bacillaceae</taxon>
        <taxon>Anaerobacillus</taxon>
    </lineage>
</organism>
<sequence length="116" mass="13832">MERQNPIASMWKTFGNLPLFKQNHLEGNKTKKELKRKSYDWKLDDLDLDLIYGYYRVVGKDANQVLQTPFKNFCIARIGNKYELFQIGLSYRPVVVSFNDHPEIKQWFEQELSEIN</sequence>
<comment type="caution">
    <text evidence="1">The sequence shown here is derived from an EMBL/GenBank/DDBJ whole genome shotgun (WGS) entry which is preliminary data.</text>
</comment>
<dbReference type="AlphaFoldDB" id="A0A1S2LI89"/>
<gene>
    <name evidence="1" type="ORF">BKP37_15305</name>
</gene>
<protein>
    <submittedName>
        <fullName evidence="1">Uncharacterized protein</fullName>
    </submittedName>
</protein>
<accession>A0A1S2LI89</accession>
<evidence type="ECO:0000313" key="1">
    <source>
        <dbReference type="EMBL" id="OIJ11803.1"/>
    </source>
</evidence>
<proteinExistence type="predicted"/>